<dbReference type="SUPFAM" id="SSF50156">
    <property type="entry name" value="PDZ domain-like"/>
    <property type="match status" value="1"/>
</dbReference>
<keyword evidence="2 7" id="KW-0645">Protease</keyword>
<gene>
    <name evidence="7" type="ORF">EXM22_06895</name>
</gene>
<organism evidence="7 8">
    <name type="scientific">Oceanispirochaeta crateris</name>
    <dbReference type="NCBI Taxonomy" id="2518645"/>
    <lineage>
        <taxon>Bacteria</taxon>
        <taxon>Pseudomonadati</taxon>
        <taxon>Spirochaetota</taxon>
        <taxon>Spirochaetia</taxon>
        <taxon>Spirochaetales</taxon>
        <taxon>Spirochaetaceae</taxon>
        <taxon>Oceanispirochaeta</taxon>
    </lineage>
</organism>
<dbReference type="InterPro" id="IPR009003">
    <property type="entry name" value="Peptidase_S1_PA"/>
</dbReference>
<dbReference type="EMBL" id="CP036150">
    <property type="protein sequence ID" value="QEN07729.1"/>
    <property type="molecule type" value="Genomic_DNA"/>
</dbReference>
<evidence type="ECO:0000256" key="5">
    <source>
        <dbReference type="SAM" id="Phobius"/>
    </source>
</evidence>
<dbReference type="PANTHER" id="PTHR43343">
    <property type="entry name" value="PEPTIDASE S12"/>
    <property type="match status" value="1"/>
</dbReference>
<sequence length="402" mass="43495">MKLYSRNQVIFYSLGTVLVVFLLLFGFGVISFSDTEQSHFVENVFPEAEILPTQMGPALGSPVYNASEYSEDELTNIHIYEKYNEAVVNITTEVVGYNWFLEPIPQEGSSGSGAIIDKRGFVLTNNHVVDKAYKVYITLADGSQYEGEVVGTDYENDLSVLQFKPEGKELVTIPFGTSENLKVGQKVIAIGNPFAFERTLTTGIVSGLGRPLKNDSGLVIRDMIQTDASINPGNSGGPLINTKGEMIGINTMIYTPSGGSVGVGFAIPVDTARRVVPDLMKYGKVQRGWIDIIPVQLFPSLVRYGKLPISKGILISRVISGGNGEEAGLQGGNPDQAVRSGNSVIYLGGDIITSINGEEIATLSDFYGALEATRPGDKVEVVVLRGKQLKKIQVMLSERPTN</sequence>
<dbReference type="InterPro" id="IPR001478">
    <property type="entry name" value="PDZ"/>
</dbReference>
<dbReference type="FunFam" id="2.40.10.10:FF:000001">
    <property type="entry name" value="Periplasmic serine protease DegS"/>
    <property type="match status" value="1"/>
</dbReference>
<evidence type="ECO:0000313" key="8">
    <source>
        <dbReference type="Proteomes" id="UP000324209"/>
    </source>
</evidence>
<dbReference type="SMART" id="SM00228">
    <property type="entry name" value="PDZ"/>
    <property type="match status" value="1"/>
</dbReference>
<evidence type="ECO:0000313" key="7">
    <source>
        <dbReference type="EMBL" id="QEN07729.1"/>
    </source>
</evidence>
<dbReference type="SUPFAM" id="SSF50494">
    <property type="entry name" value="Trypsin-like serine proteases"/>
    <property type="match status" value="1"/>
</dbReference>
<dbReference type="Proteomes" id="UP000324209">
    <property type="component" value="Chromosome"/>
</dbReference>
<keyword evidence="5" id="KW-0812">Transmembrane</keyword>
<accession>A0A5C1QKK6</accession>
<dbReference type="Pfam" id="PF13365">
    <property type="entry name" value="Trypsin_2"/>
    <property type="match status" value="1"/>
</dbReference>
<name>A0A5C1QKK6_9SPIO</name>
<keyword evidence="8" id="KW-1185">Reference proteome</keyword>
<dbReference type="Gene3D" id="2.30.42.10">
    <property type="match status" value="1"/>
</dbReference>
<dbReference type="Pfam" id="PF13180">
    <property type="entry name" value="PDZ_2"/>
    <property type="match status" value="1"/>
</dbReference>
<dbReference type="InterPro" id="IPR051201">
    <property type="entry name" value="Chloro_Bact_Ser_Proteases"/>
</dbReference>
<dbReference type="GO" id="GO:0006508">
    <property type="term" value="P:proteolysis"/>
    <property type="evidence" value="ECO:0007669"/>
    <property type="project" value="UniProtKB-KW"/>
</dbReference>
<keyword evidence="5" id="KW-1133">Transmembrane helix</keyword>
<dbReference type="OrthoDB" id="9758917at2"/>
<dbReference type="RefSeq" id="WP_149485809.1">
    <property type="nucleotide sequence ID" value="NZ_CP036150.1"/>
</dbReference>
<dbReference type="PANTHER" id="PTHR43343:SF3">
    <property type="entry name" value="PROTEASE DO-LIKE 8, CHLOROPLASTIC"/>
    <property type="match status" value="1"/>
</dbReference>
<keyword evidence="3" id="KW-0378">Hydrolase</keyword>
<keyword evidence="5" id="KW-0472">Membrane</keyword>
<dbReference type="KEGG" id="ock:EXM22_06895"/>
<reference evidence="7 8" key="1">
    <citation type="submission" date="2019-02" db="EMBL/GenBank/DDBJ databases">
        <title>Complete Genome Sequence and Methylome Analysis of free living Spirochaetas.</title>
        <authorList>
            <person name="Fomenkov A."/>
            <person name="Dubinina G."/>
            <person name="Leshcheva N."/>
            <person name="Mikheeva N."/>
            <person name="Grabovich M."/>
            <person name="Vincze T."/>
            <person name="Roberts R.J."/>
        </authorList>
    </citation>
    <scope>NUCLEOTIDE SEQUENCE [LARGE SCALE GENOMIC DNA]</scope>
    <source>
        <strain evidence="7 8">K2</strain>
    </source>
</reference>
<evidence type="ECO:0000259" key="6">
    <source>
        <dbReference type="SMART" id="SM00228"/>
    </source>
</evidence>
<comment type="similarity">
    <text evidence="1">Belongs to the peptidase S1C family.</text>
</comment>
<protein>
    <submittedName>
        <fullName evidence="7">Trypsin-like serine protease</fullName>
    </submittedName>
</protein>
<feature type="domain" description="PDZ" evidence="6">
    <location>
        <begin position="288"/>
        <end position="387"/>
    </location>
</feature>
<dbReference type="GO" id="GO:0004252">
    <property type="term" value="F:serine-type endopeptidase activity"/>
    <property type="evidence" value="ECO:0007669"/>
    <property type="project" value="InterPro"/>
</dbReference>
<evidence type="ECO:0000256" key="1">
    <source>
        <dbReference type="ARBA" id="ARBA00010541"/>
    </source>
</evidence>
<dbReference type="InterPro" id="IPR036034">
    <property type="entry name" value="PDZ_sf"/>
</dbReference>
<evidence type="ECO:0000256" key="4">
    <source>
        <dbReference type="ARBA" id="ARBA00022825"/>
    </source>
</evidence>
<dbReference type="InterPro" id="IPR001940">
    <property type="entry name" value="Peptidase_S1C"/>
</dbReference>
<dbReference type="PRINTS" id="PR00834">
    <property type="entry name" value="PROTEASES2C"/>
</dbReference>
<dbReference type="AlphaFoldDB" id="A0A5C1QKK6"/>
<evidence type="ECO:0000256" key="2">
    <source>
        <dbReference type="ARBA" id="ARBA00022670"/>
    </source>
</evidence>
<feature type="transmembrane region" description="Helical" evidence="5">
    <location>
        <begin position="9"/>
        <end position="32"/>
    </location>
</feature>
<dbReference type="Gene3D" id="2.40.10.120">
    <property type="match status" value="1"/>
</dbReference>
<keyword evidence="4" id="KW-0720">Serine protease</keyword>
<evidence type="ECO:0000256" key="3">
    <source>
        <dbReference type="ARBA" id="ARBA00022801"/>
    </source>
</evidence>
<proteinExistence type="inferred from homology"/>